<dbReference type="Proteomes" id="UP000824890">
    <property type="component" value="Unassembled WGS sequence"/>
</dbReference>
<organism evidence="2 3">
    <name type="scientific">Brassica napus</name>
    <name type="common">Rape</name>
    <dbReference type="NCBI Taxonomy" id="3708"/>
    <lineage>
        <taxon>Eukaryota</taxon>
        <taxon>Viridiplantae</taxon>
        <taxon>Streptophyta</taxon>
        <taxon>Embryophyta</taxon>
        <taxon>Tracheophyta</taxon>
        <taxon>Spermatophyta</taxon>
        <taxon>Magnoliopsida</taxon>
        <taxon>eudicotyledons</taxon>
        <taxon>Gunneridae</taxon>
        <taxon>Pentapetalae</taxon>
        <taxon>rosids</taxon>
        <taxon>malvids</taxon>
        <taxon>Brassicales</taxon>
        <taxon>Brassicaceae</taxon>
        <taxon>Brassiceae</taxon>
        <taxon>Brassica</taxon>
    </lineage>
</organism>
<protein>
    <submittedName>
        <fullName evidence="2">Uncharacterized protein</fullName>
    </submittedName>
</protein>
<evidence type="ECO:0000313" key="2">
    <source>
        <dbReference type="EMBL" id="KAH0862421.1"/>
    </source>
</evidence>
<sequence length="97" mass="10665">IFVLVAFFSVRGHQRLPPLTLLFDFCSAFPSFGPLSICVILWGRLRRGLSSSALGGSRSEVGGSSLEWRVMVMGGLSPPGLVVWLSEELLFHVEWSD</sequence>
<comment type="caution">
    <text evidence="2">The sequence shown here is derived from an EMBL/GenBank/DDBJ whole genome shotgun (WGS) entry which is preliminary data.</text>
</comment>
<keyword evidence="1" id="KW-0472">Membrane</keyword>
<proteinExistence type="predicted"/>
<dbReference type="EMBL" id="JAGKQM010000018">
    <property type="protein sequence ID" value="KAH0862421.1"/>
    <property type="molecule type" value="Genomic_DNA"/>
</dbReference>
<reference evidence="2 3" key="1">
    <citation type="submission" date="2021-05" db="EMBL/GenBank/DDBJ databases">
        <title>Genome Assembly of Synthetic Allotetraploid Brassica napus Reveals Homoeologous Exchanges between Subgenomes.</title>
        <authorList>
            <person name="Davis J.T."/>
        </authorList>
    </citation>
    <scope>NUCLEOTIDE SEQUENCE [LARGE SCALE GENOMIC DNA]</scope>
    <source>
        <strain evidence="3">cv. Da-Ae</strain>
        <tissue evidence="2">Seedling</tissue>
    </source>
</reference>
<keyword evidence="1" id="KW-1133">Transmembrane helix</keyword>
<gene>
    <name evidence="2" type="ORF">HID58_079632</name>
</gene>
<name>A0ABQ7Y5B3_BRANA</name>
<keyword evidence="1" id="KW-0812">Transmembrane</keyword>
<feature type="non-terminal residue" evidence="2">
    <location>
        <position position="1"/>
    </location>
</feature>
<evidence type="ECO:0000256" key="1">
    <source>
        <dbReference type="SAM" id="Phobius"/>
    </source>
</evidence>
<evidence type="ECO:0000313" key="3">
    <source>
        <dbReference type="Proteomes" id="UP000824890"/>
    </source>
</evidence>
<accession>A0ABQ7Y5B3</accession>
<feature type="transmembrane region" description="Helical" evidence="1">
    <location>
        <begin position="20"/>
        <end position="42"/>
    </location>
</feature>
<keyword evidence="3" id="KW-1185">Reference proteome</keyword>